<feature type="compositionally biased region" description="Low complexity" evidence="1">
    <location>
        <begin position="14"/>
        <end position="23"/>
    </location>
</feature>
<feature type="region of interest" description="Disordered" evidence="1">
    <location>
        <begin position="229"/>
        <end position="313"/>
    </location>
</feature>
<comment type="caution">
    <text evidence="2">The sequence shown here is derived from an EMBL/GenBank/DDBJ whole genome shotgun (WGS) entry which is preliminary data.</text>
</comment>
<feature type="compositionally biased region" description="Polar residues" evidence="1">
    <location>
        <begin position="274"/>
        <end position="293"/>
    </location>
</feature>
<feature type="compositionally biased region" description="Low complexity" evidence="1">
    <location>
        <begin position="294"/>
        <end position="308"/>
    </location>
</feature>
<name>A0AAW0E1C9_9AGAR</name>
<protein>
    <submittedName>
        <fullName evidence="2">Uncharacterized protein</fullName>
    </submittedName>
</protein>
<keyword evidence="3" id="KW-1185">Reference proteome</keyword>
<gene>
    <name evidence="2" type="ORF">VNI00_001464</name>
</gene>
<reference evidence="2 3" key="1">
    <citation type="submission" date="2024-01" db="EMBL/GenBank/DDBJ databases">
        <title>A draft genome for a cacao thread blight-causing isolate of Paramarasmius palmivorus.</title>
        <authorList>
            <person name="Baruah I.K."/>
            <person name="Bukari Y."/>
            <person name="Amoako-Attah I."/>
            <person name="Meinhardt L.W."/>
            <person name="Bailey B.A."/>
            <person name="Cohen S.P."/>
        </authorList>
    </citation>
    <scope>NUCLEOTIDE SEQUENCE [LARGE SCALE GENOMIC DNA]</scope>
    <source>
        <strain evidence="2 3">GH-12</strain>
    </source>
</reference>
<dbReference type="EMBL" id="JAYKXP010000004">
    <property type="protein sequence ID" value="KAK7058840.1"/>
    <property type="molecule type" value="Genomic_DNA"/>
</dbReference>
<organism evidence="2 3">
    <name type="scientific">Paramarasmius palmivorus</name>
    <dbReference type="NCBI Taxonomy" id="297713"/>
    <lineage>
        <taxon>Eukaryota</taxon>
        <taxon>Fungi</taxon>
        <taxon>Dikarya</taxon>
        <taxon>Basidiomycota</taxon>
        <taxon>Agaricomycotina</taxon>
        <taxon>Agaricomycetes</taxon>
        <taxon>Agaricomycetidae</taxon>
        <taxon>Agaricales</taxon>
        <taxon>Marasmiineae</taxon>
        <taxon>Marasmiaceae</taxon>
        <taxon>Paramarasmius</taxon>
    </lineage>
</organism>
<feature type="compositionally biased region" description="Acidic residues" evidence="1">
    <location>
        <begin position="74"/>
        <end position="83"/>
    </location>
</feature>
<proteinExistence type="predicted"/>
<dbReference type="Proteomes" id="UP001383192">
    <property type="component" value="Unassembled WGS sequence"/>
</dbReference>
<feature type="compositionally biased region" description="Basic and acidic residues" evidence="1">
    <location>
        <begin position="49"/>
        <end position="59"/>
    </location>
</feature>
<sequence>MLAQRPFNPRRRSQSASTASSHRTSAESSKRRAIKRANPNFFYGPESKIAFKRDAEPWRTKSRRRDTSSSALSSDDELQDDDHDMASDDCIMTSAPTPTPAFAATSAEFHLFPRHNARPLHRSSNTATIYNSHQDAPPSYAELTRLRSNAFWELQRSVMENEIGFVSRMRDYEQSRSRADAYKKVKDAQKRGRKRFSLISSSRKFVPAQDESDDDVDIQLYSGGLSQPFFSRATREQSSSSGQLRARSAPGGERCSSPSSSLYVTDDELHKPQPTDSHASHTSPPQYPTSPTGLSSSNTSVTSSLNPVIPSMPSSRSEKAIAALTLALANGSGGINDYEALRSLEPVLALDDSHIGDMWQ</sequence>
<evidence type="ECO:0000313" key="3">
    <source>
        <dbReference type="Proteomes" id="UP001383192"/>
    </source>
</evidence>
<evidence type="ECO:0000313" key="2">
    <source>
        <dbReference type="EMBL" id="KAK7058840.1"/>
    </source>
</evidence>
<accession>A0AAW0E1C9</accession>
<feature type="region of interest" description="Disordered" evidence="1">
    <location>
        <begin position="1"/>
        <end position="96"/>
    </location>
</feature>
<dbReference type="AlphaFoldDB" id="A0AAW0E1C9"/>
<evidence type="ECO:0000256" key="1">
    <source>
        <dbReference type="SAM" id="MobiDB-lite"/>
    </source>
</evidence>